<dbReference type="CDD" id="cd00293">
    <property type="entry name" value="USP-like"/>
    <property type="match status" value="1"/>
</dbReference>
<evidence type="ECO:0000256" key="1">
    <source>
        <dbReference type="ARBA" id="ARBA00008791"/>
    </source>
</evidence>
<dbReference type="Proteomes" id="UP000059574">
    <property type="component" value="Chromosome"/>
</dbReference>
<dbReference type="InterPro" id="IPR006016">
    <property type="entry name" value="UspA"/>
</dbReference>
<dbReference type="Gene3D" id="3.40.50.620">
    <property type="entry name" value="HUPs"/>
    <property type="match status" value="1"/>
</dbReference>
<dbReference type="EMBL" id="CP013200">
    <property type="protein sequence ID" value="ALO67303.1"/>
    <property type="molecule type" value="Genomic_DNA"/>
</dbReference>
<reference evidence="4 5" key="2">
    <citation type="journal article" date="2016" name="J. Biotechnol.">
        <title>Complete genome sequence of Arthrobacter alpinus ERGS4:06, a yellow pigmented bacterium tolerant to cold and radiations isolated from Sikkim Himalaya.</title>
        <authorList>
            <person name="Kumar R."/>
            <person name="Singh D."/>
            <person name="Swarnkar M.K."/>
            <person name="Singh A.K."/>
            <person name="Kumar S."/>
        </authorList>
    </citation>
    <scope>NUCLEOTIDE SEQUENCE [LARGE SCALE GENOMIC DNA]</scope>
    <source>
        <strain evidence="4 5">ERGS4:06</strain>
    </source>
</reference>
<name>A0A0S2M1M0_9MICC</name>
<dbReference type="AlphaFoldDB" id="A0A0S2M1M0"/>
<organism evidence="4 5">
    <name type="scientific">Arthrobacter alpinus</name>
    <dbReference type="NCBI Taxonomy" id="656366"/>
    <lineage>
        <taxon>Bacteria</taxon>
        <taxon>Bacillati</taxon>
        <taxon>Actinomycetota</taxon>
        <taxon>Actinomycetes</taxon>
        <taxon>Micrococcales</taxon>
        <taxon>Micrococcaceae</taxon>
        <taxon>Arthrobacter</taxon>
    </lineage>
</organism>
<reference evidence="5" key="1">
    <citation type="submission" date="2015-11" db="EMBL/GenBank/DDBJ databases">
        <authorList>
            <person name="Kumar R."/>
            <person name="Singh D."/>
            <person name="Swarnkar M.K."/>
            <person name="Singh A.K."/>
            <person name="Kumar S."/>
        </authorList>
    </citation>
    <scope>NUCLEOTIDE SEQUENCE [LARGE SCALE GENOMIC DNA]</scope>
    <source>
        <strain evidence="5">ERGS4:06</strain>
    </source>
</reference>
<evidence type="ECO:0000256" key="2">
    <source>
        <dbReference type="SAM" id="Phobius"/>
    </source>
</evidence>
<dbReference type="InterPro" id="IPR006015">
    <property type="entry name" value="Universal_stress_UspA"/>
</dbReference>
<evidence type="ECO:0000313" key="5">
    <source>
        <dbReference type="Proteomes" id="UP000059574"/>
    </source>
</evidence>
<accession>A0A0S2M1M0</accession>
<keyword evidence="2" id="KW-1133">Transmembrane helix</keyword>
<sequence>MSAQPSEFGPVVGVDVSRHSTMALRAAAEFAGLLGLPLVVINCWSRPRLYTAMKVPDGDFPFQSQLEQTASRLVEEDVERAFGAHRPSGLQTAIRYGHAAYALIEESRGARLLVLGRMGGSGFPVLRLGSVSSACAAHAHCPVLVVNNESATSR</sequence>
<dbReference type="PANTHER" id="PTHR46553">
    <property type="entry name" value="ADENINE NUCLEOTIDE ALPHA HYDROLASES-LIKE SUPERFAMILY PROTEIN"/>
    <property type="match status" value="1"/>
</dbReference>
<evidence type="ECO:0000313" key="4">
    <source>
        <dbReference type="EMBL" id="ALO67303.1"/>
    </source>
</evidence>
<comment type="similarity">
    <text evidence="1">Belongs to the universal stress protein A family.</text>
</comment>
<dbReference type="Pfam" id="PF00582">
    <property type="entry name" value="Usp"/>
    <property type="match status" value="1"/>
</dbReference>
<dbReference type="RefSeq" id="WP_062289855.1">
    <property type="nucleotide sequence ID" value="NZ_CP013200.1"/>
</dbReference>
<gene>
    <name evidence="4" type="ORF">AS189_13325</name>
</gene>
<feature type="transmembrane region" description="Helical" evidence="2">
    <location>
        <begin position="22"/>
        <end position="44"/>
    </location>
</feature>
<evidence type="ECO:0000259" key="3">
    <source>
        <dbReference type="Pfam" id="PF00582"/>
    </source>
</evidence>
<dbReference type="OrthoDB" id="3665908at2"/>
<dbReference type="PANTHER" id="PTHR46553:SF3">
    <property type="entry name" value="ADENINE NUCLEOTIDE ALPHA HYDROLASES-LIKE SUPERFAMILY PROTEIN"/>
    <property type="match status" value="1"/>
</dbReference>
<keyword evidence="2" id="KW-0812">Transmembrane</keyword>
<dbReference type="PRINTS" id="PR01438">
    <property type="entry name" value="UNVRSLSTRESS"/>
</dbReference>
<feature type="domain" description="UspA" evidence="3">
    <location>
        <begin position="11"/>
        <end position="146"/>
    </location>
</feature>
<dbReference type="SUPFAM" id="SSF52402">
    <property type="entry name" value="Adenine nucleotide alpha hydrolases-like"/>
    <property type="match status" value="1"/>
</dbReference>
<keyword evidence="2" id="KW-0472">Membrane</keyword>
<protein>
    <recommendedName>
        <fullName evidence="3">UspA domain-containing protein</fullName>
    </recommendedName>
</protein>
<dbReference type="InterPro" id="IPR014729">
    <property type="entry name" value="Rossmann-like_a/b/a_fold"/>
</dbReference>
<proteinExistence type="inferred from homology"/>